<feature type="domain" description="Alpha fucosidase A-like C-terminal" evidence="4">
    <location>
        <begin position="735"/>
        <end position="799"/>
    </location>
</feature>
<dbReference type="InterPro" id="IPR049053">
    <property type="entry name" value="AFCA-like_C"/>
</dbReference>
<dbReference type="InterPro" id="IPR027414">
    <property type="entry name" value="GH95_N_dom"/>
</dbReference>
<evidence type="ECO:0000256" key="1">
    <source>
        <dbReference type="SAM" id="MobiDB-lite"/>
    </source>
</evidence>
<dbReference type="RefSeq" id="WP_380524670.1">
    <property type="nucleotide sequence ID" value="NZ_JBHEZZ010000026.1"/>
</dbReference>
<dbReference type="EMBL" id="JBHEZZ010000026">
    <property type="protein sequence ID" value="MFC1406119.1"/>
    <property type="molecule type" value="Genomic_DNA"/>
</dbReference>
<feature type="transmembrane region" description="Helical" evidence="2">
    <location>
        <begin position="26"/>
        <end position="45"/>
    </location>
</feature>
<dbReference type="InterPro" id="IPR012341">
    <property type="entry name" value="6hp_glycosidase-like_sf"/>
</dbReference>
<dbReference type="PROSITE" id="PS51318">
    <property type="entry name" value="TAT"/>
    <property type="match status" value="1"/>
</dbReference>
<evidence type="ECO:0000256" key="2">
    <source>
        <dbReference type="SAM" id="Phobius"/>
    </source>
</evidence>
<gene>
    <name evidence="6" type="ORF">ACEZDJ_32985</name>
</gene>
<evidence type="ECO:0000313" key="6">
    <source>
        <dbReference type="EMBL" id="MFC1406119.1"/>
    </source>
</evidence>
<sequence>MQRTEAPDSRPGQQPAEIHRPNRRGFLALAAGTGAAVALGGLPAFTASAAPQRPTASPLLSAADAAKNQLWWQAPGSANSMINQGLPVGNGRLSALASNDPSSELLMITDASLWTGGLNDSLTDDGQFPYGRDDFGSLTLLAQLTVAIPDHDLGNVNNYRRTLDLAQGLVGATYDISGVTYQRQIFASRPDDSIVLYFSQHGGGTYTGTITLAGTHSETTTADSAGRYASFGATLGNGLKYGAATTAYSSTGKVLVNGTTITFSGCKDLTVVVSGGTDYAPDSAAGYRNPSVDPQALARTKVLAAARHSANTLLHTHVADFLPLSGQLDIDLGASSAAQRELDTWDRLQARWRDNVPDPELEAAYLQFSRYLMISGSRAGSLPMGLQGGWLDGNDPDWMGDYHTDINIQMNYWATDRVGLSNQFDALTDYCLAQLPDWSDLTQRLFNTPTNRYRNSSGKIAGWTVAISTNPYGGGGWWWHPAGNAWLCLSLFEHYEFTQDRAYLEKIYPLLKGAVQFWEARLITTTVTDASGASREVLINDSDWSPEQGPLDAKGITYAQELVWNLFGNYHTATTELGRDAAYRATIDGLRARLYLPVVSPTSGWLEEWMSPDNLGETTHRHLSPLIGLFPGDRIRPDDSTPKDILAGATALLTARGMTSFGWAQAWRSLCWSRLKDSEKAYQEVVNNLKPSVNGGNGSAQNLFDIYEVSQGDGIFQIESNFGTAAAIIEMLLYSRPGHVELLPALPAAWAAAGSISGVGVRGGFVADLSWKNGKVTQVTLKSVGGSSTTLVCNGSSRQISVRTGQSVTLRNL</sequence>
<reference evidence="6 7" key="1">
    <citation type="submission" date="2024-09" db="EMBL/GenBank/DDBJ databases">
        <authorList>
            <person name="Lee S.D."/>
        </authorList>
    </citation>
    <scope>NUCLEOTIDE SEQUENCE [LARGE SCALE GENOMIC DNA]</scope>
    <source>
        <strain evidence="6 7">N1-5</strain>
    </source>
</reference>
<dbReference type="Gene3D" id="1.50.10.10">
    <property type="match status" value="1"/>
</dbReference>
<dbReference type="PANTHER" id="PTHR31084">
    <property type="entry name" value="ALPHA-L-FUCOSIDASE 2"/>
    <property type="match status" value="1"/>
</dbReference>
<dbReference type="InterPro" id="IPR006311">
    <property type="entry name" value="TAT_signal"/>
</dbReference>
<evidence type="ECO:0000259" key="3">
    <source>
        <dbReference type="Pfam" id="PF14498"/>
    </source>
</evidence>
<dbReference type="Pfam" id="PF22124">
    <property type="entry name" value="Glyco_hydro_95_cat"/>
    <property type="match status" value="1"/>
</dbReference>
<evidence type="ECO:0000259" key="5">
    <source>
        <dbReference type="Pfam" id="PF22124"/>
    </source>
</evidence>
<dbReference type="InterPro" id="IPR016518">
    <property type="entry name" value="Alpha-L-fucosidase"/>
</dbReference>
<dbReference type="Pfam" id="PF14498">
    <property type="entry name" value="Glyco_hyd_65N_2"/>
    <property type="match status" value="1"/>
</dbReference>
<keyword evidence="6" id="KW-0378">Hydrolase</keyword>
<keyword evidence="2" id="KW-0812">Transmembrane</keyword>
<keyword evidence="2" id="KW-0472">Membrane</keyword>
<dbReference type="PIRSF" id="PIRSF007663">
    <property type="entry name" value="UCP007663"/>
    <property type="match status" value="1"/>
</dbReference>
<keyword evidence="7" id="KW-1185">Reference proteome</keyword>
<dbReference type="SUPFAM" id="SSF48208">
    <property type="entry name" value="Six-hairpin glycosidases"/>
    <property type="match status" value="1"/>
</dbReference>
<feature type="region of interest" description="Disordered" evidence="1">
    <location>
        <begin position="1"/>
        <end position="21"/>
    </location>
</feature>
<evidence type="ECO:0000313" key="7">
    <source>
        <dbReference type="Proteomes" id="UP001592528"/>
    </source>
</evidence>
<name>A0ABV6UXC5_9ACTN</name>
<keyword evidence="2" id="KW-1133">Transmembrane helix</keyword>
<organism evidence="6 7">
    <name type="scientific">Streptacidiphilus cavernicola</name>
    <dbReference type="NCBI Taxonomy" id="3342716"/>
    <lineage>
        <taxon>Bacteria</taxon>
        <taxon>Bacillati</taxon>
        <taxon>Actinomycetota</taxon>
        <taxon>Actinomycetes</taxon>
        <taxon>Kitasatosporales</taxon>
        <taxon>Streptomycetaceae</taxon>
        <taxon>Streptacidiphilus</taxon>
    </lineage>
</organism>
<comment type="caution">
    <text evidence="6">The sequence shown here is derived from an EMBL/GenBank/DDBJ whole genome shotgun (WGS) entry which is preliminary data.</text>
</comment>
<dbReference type="GO" id="GO:0016787">
    <property type="term" value="F:hydrolase activity"/>
    <property type="evidence" value="ECO:0007669"/>
    <property type="project" value="UniProtKB-KW"/>
</dbReference>
<accession>A0ABV6UXC5</accession>
<dbReference type="Proteomes" id="UP001592528">
    <property type="component" value="Unassembled WGS sequence"/>
</dbReference>
<feature type="domain" description="Glycosyl hydrolase family 95 catalytic" evidence="5">
    <location>
        <begin position="310"/>
        <end position="732"/>
    </location>
</feature>
<dbReference type="InterPro" id="IPR008928">
    <property type="entry name" value="6-hairpin_glycosidase_sf"/>
</dbReference>
<protein>
    <submittedName>
        <fullName evidence="6">Glycoside hydrolase N-terminal domain-containing protein</fullName>
    </submittedName>
</protein>
<dbReference type="Pfam" id="PF21307">
    <property type="entry name" value="Glyco_hydro_95_C"/>
    <property type="match status" value="1"/>
</dbReference>
<dbReference type="PANTHER" id="PTHR31084:SF3">
    <property type="entry name" value="ALPHA-FUCOSIDASE A"/>
    <property type="match status" value="1"/>
</dbReference>
<proteinExistence type="predicted"/>
<evidence type="ECO:0000259" key="4">
    <source>
        <dbReference type="Pfam" id="PF21307"/>
    </source>
</evidence>
<dbReference type="InterPro" id="IPR054363">
    <property type="entry name" value="GH95_cat"/>
</dbReference>
<feature type="domain" description="Glycosyl hydrolase family 95 N-terminal" evidence="3">
    <location>
        <begin position="139"/>
        <end position="280"/>
    </location>
</feature>